<dbReference type="OrthoDB" id="1890790at2759"/>
<dbReference type="Proteomes" id="UP000677054">
    <property type="component" value="Unassembled WGS sequence"/>
</dbReference>
<dbReference type="EMBL" id="LR947579">
    <property type="protein sequence ID" value="CAD7255700.1"/>
    <property type="molecule type" value="Genomic_DNA"/>
</dbReference>
<dbReference type="AlphaFoldDB" id="A0A7R9AKJ5"/>
<organism evidence="1">
    <name type="scientific">Darwinula stevensoni</name>
    <dbReference type="NCBI Taxonomy" id="69355"/>
    <lineage>
        <taxon>Eukaryota</taxon>
        <taxon>Metazoa</taxon>
        <taxon>Ecdysozoa</taxon>
        <taxon>Arthropoda</taxon>
        <taxon>Crustacea</taxon>
        <taxon>Oligostraca</taxon>
        <taxon>Ostracoda</taxon>
        <taxon>Podocopa</taxon>
        <taxon>Podocopida</taxon>
        <taxon>Darwinulocopina</taxon>
        <taxon>Darwinuloidea</taxon>
        <taxon>Darwinulidae</taxon>
        <taxon>Darwinula</taxon>
    </lineage>
</organism>
<keyword evidence="2" id="KW-1185">Reference proteome</keyword>
<evidence type="ECO:0000313" key="2">
    <source>
        <dbReference type="Proteomes" id="UP000677054"/>
    </source>
</evidence>
<name>A0A7R9AKJ5_9CRUS</name>
<accession>A0A7R9AKJ5</accession>
<protein>
    <submittedName>
        <fullName evidence="1">Uncharacterized protein</fullName>
    </submittedName>
</protein>
<evidence type="ECO:0000313" key="1">
    <source>
        <dbReference type="EMBL" id="CAD7255700.1"/>
    </source>
</evidence>
<dbReference type="SUPFAM" id="SSF53822">
    <property type="entry name" value="Periplasmic binding protein-like I"/>
    <property type="match status" value="1"/>
</dbReference>
<gene>
    <name evidence="1" type="ORF">DSTB1V02_LOCUS15445</name>
</gene>
<dbReference type="InterPro" id="IPR028082">
    <property type="entry name" value="Peripla_BP_I"/>
</dbReference>
<feature type="non-terminal residue" evidence="1">
    <location>
        <position position="99"/>
    </location>
</feature>
<sequence>MKIDENGDSEGNFTVLSLQREHFDYSTRVNNYQCPFYMVEVGRFLHHVNRSLPDFRLHLGSAIEWSGGIRPPDEPACGYHGQKCVFNRETTREVRVLSG</sequence>
<proteinExistence type="predicted"/>
<reference evidence="1" key="1">
    <citation type="submission" date="2020-11" db="EMBL/GenBank/DDBJ databases">
        <authorList>
            <person name="Tran Van P."/>
        </authorList>
    </citation>
    <scope>NUCLEOTIDE SEQUENCE</scope>
</reference>
<dbReference type="EMBL" id="CAJPEV010048061">
    <property type="protein sequence ID" value="CAG0910424.1"/>
    <property type="molecule type" value="Genomic_DNA"/>
</dbReference>